<feature type="transmembrane region" description="Helical" evidence="1">
    <location>
        <begin position="59"/>
        <end position="78"/>
    </location>
</feature>
<feature type="transmembrane region" description="Helical" evidence="1">
    <location>
        <begin position="27"/>
        <end position="47"/>
    </location>
</feature>
<evidence type="ECO:0000313" key="6">
    <source>
        <dbReference type="Proteomes" id="UP000189229"/>
    </source>
</evidence>
<dbReference type="Proteomes" id="UP000189229">
    <property type="component" value="Unassembled WGS sequence"/>
</dbReference>
<evidence type="ECO:0000313" key="4">
    <source>
        <dbReference type="EMBL" id="OOK83444.1"/>
    </source>
</evidence>
<keyword evidence="1" id="KW-0472">Membrane</keyword>
<name>A0A164L5E7_MYCKA</name>
<dbReference type="RefSeq" id="WP_036448047.1">
    <property type="nucleotide sequence ID" value="NZ_MWQA01000001.1"/>
</dbReference>
<evidence type="ECO:0000313" key="5">
    <source>
        <dbReference type="Proteomes" id="UP000188532"/>
    </source>
</evidence>
<evidence type="ECO:0000313" key="3">
    <source>
        <dbReference type="EMBL" id="OOK83060.1"/>
    </source>
</evidence>
<dbReference type="Proteomes" id="UP000188532">
    <property type="component" value="Unassembled WGS sequence"/>
</dbReference>
<dbReference type="EMBL" id="AP023343">
    <property type="protein sequence ID" value="BCI89973.1"/>
    <property type="molecule type" value="Genomic_DNA"/>
</dbReference>
<reference evidence="5 6" key="1">
    <citation type="submission" date="2017-02" db="EMBL/GenBank/DDBJ databases">
        <title>Complete genome sequences of Mycobacterium kansasii strains isolated from rhesus macaques.</title>
        <authorList>
            <person name="Panda A."/>
            <person name="Nagaraj S."/>
            <person name="Zhao X."/>
            <person name="Tettelin H."/>
            <person name="Detolla L.J."/>
        </authorList>
    </citation>
    <scope>NUCLEOTIDE SEQUENCE [LARGE SCALE GENOMIC DNA]</scope>
    <source>
        <strain evidence="4 5">11-3469</strain>
        <strain evidence="3 6">11-3813</strain>
    </source>
</reference>
<keyword evidence="1" id="KW-1133">Transmembrane helix</keyword>
<dbReference type="EMBL" id="MVBN01000001">
    <property type="protein sequence ID" value="OOK83444.1"/>
    <property type="molecule type" value="Genomic_DNA"/>
</dbReference>
<gene>
    <name evidence="4" type="ORF">BZL29_1018</name>
    <name evidence="3" type="ORF">BZL30_0867</name>
    <name evidence="2" type="ORF">NIIDMKKI_51790</name>
</gene>
<protein>
    <submittedName>
        <fullName evidence="3">Putative membrane protein</fullName>
    </submittedName>
</protein>
<dbReference type="Proteomes" id="UP000516380">
    <property type="component" value="Chromosome"/>
</dbReference>
<keyword evidence="1" id="KW-0812">Transmembrane</keyword>
<evidence type="ECO:0000256" key="1">
    <source>
        <dbReference type="SAM" id="Phobius"/>
    </source>
</evidence>
<dbReference type="EMBL" id="MVBM01000001">
    <property type="protein sequence ID" value="OOK83060.1"/>
    <property type="molecule type" value="Genomic_DNA"/>
</dbReference>
<evidence type="ECO:0000313" key="2">
    <source>
        <dbReference type="EMBL" id="BCI89973.1"/>
    </source>
</evidence>
<feature type="transmembrane region" description="Helical" evidence="1">
    <location>
        <begin position="84"/>
        <end position="102"/>
    </location>
</feature>
<keyword evidence="7" id="KW-1185">Reference proteome</keyword>
<organism evidence="3 6">
    <name type="scientific">Mycobacterium kansasii</name>
    <dbReference type="NCBI Taxonomy" id="1768"/>
    <lineage>
        <taxon>Bacteria</taxon>
        <taxon>Bacillati</taxon>
        <taxon>Actinomycetota</taxon>
        <taxon>Actinomycetes</taxon>
        <taxon>Mycobacteriales</taxon>
        <taxon>Mycobacteriaceae</taxon>
        <taxon>Mycobacterium</taxon>
    </lineage>
</organism>
<reference evidence="2 7" key="2">
    <citation type="submission" date="2020-07" db="EMBL/GenBank/DDBJ databases">
        <title>Mycobacterium kansasii (former subtype) with zoonotic potential isolated from diseased indoor pet cat, Japan.</title>
        <authorList>
            <person name="Fukano H."/>
            <person name="Terazono T."/>
            <person name="Hoshino Y."/>
        </authorList>
    </citation>
    <scope>NUCLEOTIDE SEQUENCE [LARGE SCALE GENOMIC DNA]</scope>
    <source>
        <strain evidence="2 7">Kuro-I</strain>
    </source>
</reference>
<evidence type="ECO:0000313" key="7">
    <source>
        <dbReference type="Proteomes" id="UP000516380"/>
    </source>
</evidence>
<accession>A0A164L5E7</accession>
<proteinExistence type="predicted"/>
<dbReference type="AlphaFoldDB" id="A0A164L5E7"/>
<sequence length="103" mass="9596">MGSSALLAYGLGYHTAAATLLTVAEAVPVVAAAGAGGALAGLAARNAAKEYLGATQQEADTIGLLAAVGVGAAIGSVIPGVGTAVGAAIGAAVAGIAYLFSIW</sequence>